<keyword evidence="2" id="KW-0472">Membrane</keyword>
<dbReference type="RefSeq" id="WP_054022449.1">
    <property type="nucleotide sequence ID" value="NZ_BBYR01000081.1"/>
</dbReference>
<dbReference type="STRING" id="1547922.ISF6_5140"/>
<dbReference type="PROSITE" id="PS50893">
    <property type="entry name" value="ABC_TRANSPORTER_2"/>
    <property type="match status" value="1"/>
</dbReference>
<keyword evidence="3" id="KW-0547">Nucleotide-binding</keyword>
<keyword evidence="4 6" id="KW-0067">ATP-binding</keyword>
<accession>A0A0K8P7I4</accession>
<dbReference type="GO" id="GO:0005524">
    <property type="term" value="F:ATP binding"/>
    <property type="evidence" value="ECO:0007669"/>
    <property type="project" value="UniProtKB-KW"/>
</dbReference>
<evidence type="ECO:0000256" key="4">
    <source>
        <dbReference type="ARBA" id="ARBA00022840"/>
    </source>
</evidence>
<dbReference type="PANTHER" id="PTHR42939">
    <property type="entry name" value="ABC TRANSPORTER ATP-BINDING PROTEIN ALBC-RELATED"/>
    <property type="match status" value="1"/>
</dbReference>
<keyword evidence="7" id="KW-1185">Reference proteome</keyword>
<organism evidence="6 7">
    <name type="scientific">Piscinibacter sakaiensis</name>
    <name type="common">Ideonella sakaiensis</name>
    <dbReference type="NCBI Taxonomy" id="1547922"/>
    <lineage>
        <taxon>Bacteria</taxon>
        <taxon>Pseudomonadati</taxon>
        <taxon>Pseudomonadota</taxon>
        <taxon>Betaproteobacteria</taxon>
        <taxon>Burkholderiales</taxon>
        <taxon>Sphaerotilaceae</taxon>
        <taxon>Piscinibacter</taxon>
    </lineage>
</organism>
<evidence type="ECO:0000313" key="7">
    <source>
        <dbReference type="Proteomes" id="UP000037660"/>
    </source>
</evidence>
<dbReference type="InterPro" id="IPR027417">
    <property type="entry name" value="P-loop_NTPase"/>
</dbReference>
<proteinExistence type="predicted"/>
<gene>
    <name evidence="6" type="ORF">ISF6_5140</name>
</gene>
<dbReference type="Proteomes" id="UP000037660">
    <property type="component" value="Unassembled WGS sequence"/>
</dbReference>
<evidence type="ECO:0000256" key="3">
    <source>
        <dbReference type="ARBA" id="ARBA00022741"/>
    </source>
</evidence>
<dbReference type="Gene3D" id="3.40.50.300">
    <property type="entry name" value="P-loop containing nucleotide triphosphate hydrolases"/>
    <property type="match status" value="1"/>
</dbReference>
<dbReference type="CDD" id="cd03230">
    <property type="entry name" value="ABC_DR_subfamily_A"/>
    <property type="match status" value="1"/>
</dbReference>
<evidence type="ECO:0000313" key="6">
    <source>
        <dbReference type="EMBL" id="GAP38587.1"/>
    </source>
</evidence>
<dbReference type="InterPro" id="IPR051782">
    <property type="entry name" value="ABC_Transporter_VariousFunc"/>
</dbReference>
<evidence type="ECO:0000256" key="1">
    <source>
        <dbReference type="ARBA" id="ARBA00022448"/>
    </source>
</evidence>
<dbReference type="AlphaFoldDB" id="A0A0K8P7I4"/>
<dbReference type="GO" id="GO:0016887">
    <property type="term" value="F:ATP hydrolysis activity"/>
    <property type="evidence" value="ECO:0007669"/>
    <property type="project" value="InterPro"/>
</dbReference>
<protein>
    <submittedName>
        <fullName evidence="6">ABC transporter ATP-binding protein</fullName>
    </submittedName>
</protein>
<evidence type="ECO:0000259" key="5">
    <source>
        <dbReference type="PROSITE" id="PS50893"/>
    </source>
</evidence>
<dbReference type="SUPFAM" id="SSF52540">
    <property type="entry name" value="P-loop containing nucleoside triphosphate hydrolases"/>
    <property type="match status" value="1"/>
</dbReference>
<reference evidence="6 7" key="2">
    <citation type="journal article" date="2016" name="Science">
        <title>A bacterium that degrades and assimilates poly(ethylene terephthalate).</title>
        <authorList>
            <person name="Yoshida S."/>
            <person name="Hiraga K."/>
            <person name="Takehana T."/>
            <person name="Taniguchi I."/>
            <person name="Yamaji H."/>
            <person name="Maeda Y."/>
            <person name="Toyohara K."/>
            <person name="Miyamoto K."/>
            <person name="Kimura Y."/>
            <person name="Oda K."/>
        </authorList>
    </citation>
    <scope>NUCLEOTIDE SEQUENCE [LARGE SCALE GENOMIC DNA]</scope>
    <source>
        <strain evidence="7">NBRC 110686 / TISTR 2288 / 201-F6</strain>
    </source>
</reference>
<sequence>MSLDLNGPAAGGLPAAAPGTADVAASRGEPLVRARGLRLRYGAKTALDDVGFEIPKGRVVGLLGHNGAGKTSLMKAMVGLAAHEGELTVLGCAPRRERVRLLESLCYIPDVAVLPRWARVEQLITLMAGLHPRFSAERARSLLRRTSVGLRDKVGTLSKGMVVQVHLALVAAVDARLMVLDEPTLGLDVLSRKAFYEMLIDEWCDGERSVLISTHQVEEVEALLSDVLMLSEGRVVLDIPLADIDERFVALGHDPQAADAVAAAHPLLRYRQQGGPVALFDGAPPPEVERLGQRVRPSLVDLFVALTRRPELDRRG</sequence>
<keyword evidence="1" id="KW-0813">Transport</keyword>
<dbReference type="OrthoDB" id="9804819at2"/>
<dbReference type="Pfam" id="PF00005">
    <property type="entry name" value="ABC_tran"/>
    <property type="match status" value="1"/>
</dbReference>
<dbReference type="InterPro" id="IPR003439">
    <property type="entry name" value="ABC_transporter-like_ATP-bd"/>
</dbReference>
<dbReference type="SMART" id="SM00382">
    <property type="entry name" value="AAA"/>
    <property type="match status" value="1"/>
</dbReference>
<name>A0A0K8P7I4_PISS1</name>
<evidence type="ECO:0000256" key="2">
    <source>
        <dbReference type="ARBA" id="ARBA00022475"/>
    </source>
</evidence>
<comment type="caution">
    <text evidence="6">The sequence shown here is derived from an EMBL/GenBank/DDBJ whole genome shotgun (WGS) entry which is preliminary data.</text>
</comment>
<dbReference type="InterPro" id="IPR003593">
    <property type="entry name" value="AAA+_ATPase"/>
</dbReference>
<reference evidence="7" key="1">
    <citation type="submission" date="2015-07" db="EMBL/GenBank/DDBJ databases">
        <title>Discovery of a poly(ethylene terephthalate assimilation.</title>
        <authorList>
            <person name="Yoshida S."/>
            <person name="Hiraga K."/>
            <person name="Takehana T."/>
            <person name="Taniguchi I."/>
            <person name="Yamaji H."/>
            <person name="Maeda Y."/>
            <person name="Toyohara K."/>
            <person name="Miyamoto K."/>
            <person name="Kimura Y."/>
            <person name="Oda K."/>
        </authorList>
    </citation>
    <scope>NUCLEOTIDE SEQUENCE [LARGE SCALE GENOMIC DNA]</scope>
    <source>
        <strain evidence="7">NBRC 110686 / TISTR 2288 / 201-F6</strain>
    </source>
</reference>
<keyword evidence="2" id="KW-1003">Cell membrane</keyword>
<dbReference type="EMBL" id="BBYR01000081">
    <property type="protein sequence ID" value="GAP38587.1"/>
    <property type="molecule type" value="Genomic_DNA"/>
</dbReference>
<dbReference type="PANTHER" id="PTHR42939:SF1">
    <property type="entry name" value="ABC TRANSPORTER ATP-BINDING PROTEIN ALBC-RELATED"/>
    <property type="match status" value="1"/>
</dbReference>
<feature type="domain" description="ABC transporter" evidence="5">
    <location>
        <begin position="32"/>
        <end position="257"/>
    </location>
</feature>